<sequence>MPSVGSLMPYLHSACCLHFLPEVCSVDWLPGNQGLHPGDLLFLSSLLLLLWFVHHFLSSDSHCVFTLAGITEVAATFPGFGHPVPRSNSRLDLPTKFELPVDFEWRQSKCSGGSFSSSRRSSASVAAHGATPPLQNQTIPFD</sequence>
<comment type="caution">
    <text evidence="2">The sequence shown here is derived from an EMBL/GenBank/DDBJ whole genome shotgun (WGS) entry which is preliminary data.</text>
</comment>
<dbReference type="AlphaFoldDB" id="A0AAN7PN94"/>
<dbReference type="InterPro" id="IPR001073">
    <property type="entry name" value="C1q_dom"/>
</dbReference>
<proteinExistence type="predicted"/>
<protein>
    <recommendedName>
        <fullName evidence="1">C1q domain-containing protein</fullName>
    </recommendedName>
</protein>
<gene>
    <name evidence="2" type="ORF">SAY87_004938</name>
</gene>
<reference evidence="2 3" key="1">
    <citation type="journal article" date="2023" name="Hortic Res">
        <title>Pangenome of water caltrop reveals structural variations and asymmetric subgenome divergence after allopolyploidization.</title>
        <authorList>
            <person name="Zhang X."/>
            <person name="Chen Y."/>
            <person name="Wang L."/>
            <person name="Yuan Y."/>
            <person name="Fang M."/>
            <person name="Shi L."/>
            <person name="Lu R."/>
            <person name="Comes H.P."/>
            <person name="Ma Y."/>
            <person name="Chen Y."/>
            <person name="Huang G."/>
            <person name="Zhou Y."/>
            <person name="Zheng Z."/>
            <person name="Qiu Y."/>
        </authorList>
    </citation>
    <scope>NUCLEOTIDE SEQUENCE [LARGE SCALE GENOMIC DNA]</scope>
    <source>
        <tissue evidence="2">Roots</tissue>
    </source>
</reference>
<dbReference type="PROSITE" id="PS50871">
    <property type="entry name" value="C1Q"/>
    <property type="match status" value="1"/>
</dbReference>
<evidence type="ECO:0000313" key="3">
    <source>
        <dbReference type="Proteomes" id="UP001345219"/>
    </source>
</evidence>
<evidence type="ECO:0000313" key="2">
    <source>
        <dbReference type="EMBL" id="KAK4751456.1"/>
    </source>
</evidence>
<accession>A0AAN7PN94</accession>
<evidence type="ECO:0000259" key="1">
    <source>
        <dbReference type="PROSITE" id="PS50871"/>
    </source>
</evidence>
<organism evidence="2 3">
    <name type="scientific">Trapa incisa</name>
    <dbReference type="NCBI Taxonomy" id="236973"/>
    <lineage>
        <taxon>Eukaryota</taxon>
        <taxon>Viridiplantae</taxon>
        <taxon>Streptophyta</taxon>
        <taxon>Embryophyta</taxon>
        <taxon>Tracheophyta</taxon>
        <taxon>Spermatophyta</taxon>
        <taxon>Magnoliopsida</taxon>
        <taxon>eudicotyledons</taxon>
        <taxon>Gunneridae</taxon>
        <taxon>Pentapetalae</taxon>
        <taxon>rosids</taxon>
        <taxon>malvids</taxon>
        <taxon>Myrtales</taxon>
        <taxon>Lythraceae</taxon>
        <taxon>Trapa</taxon>
    </lineage>
</organism>
<dbReference type="Proteomes" id="UP001345219">
    <property type="component" value="Chromosome 4"/>
</dbReference>
<feature type="domain" description="C1q" evidence="1">
    <location>
        <begin position="116"/>
        <end position="142"/>
    </location>
</feature>
<keyword evidence="3" id="KW-1185">Reference proteome</keyword>
<dbReference type="EMBL" id="JAXIOK010000017">
    <property type="protein sequence ID" value="KAK4751456.1"/>
    <property type="molecule type" value="Genomic_DNA"/>
</dbReference>
<name>A0AAN7PN94_9MYRT</name>